<protein>
    <submittedName>
        <fullName evidence="3">Uncharacterized protein</fullName>
    </submittedName>
</protein>
<organism evidence="3 4">
    <name type="scientific">Cyclospora cayetanensis</name>
    <dbReference type="NCBI Taxonomy" id="88456"/>
    <lineage>
        <taxon>Eukaryota</taxon>
        <taxon>Sar</taxon>
        <taxon>Alveolata</taxon>
        <taxon>Apicomplexa</taxon>
        <taxon>Conoidasida</taxon>
        <taxon>Coccidia</taxon>
        <taxon>Eucoccidiorida</taxon>
        <taxon>Eimeriorina</taxon>
        <taxon>Eimeriidae</taxon>
        <taxon>Cyclospora</taxon>
    </lineage>
</organism>
<evidence type="ECO:0000313" key="3">
    <source>
        <dbReference type="EMBL" id="OEH73769.1"/>
    </source>
</evidence>
<name>A0A1D3CRE1_9EIME</name>
<keyword evidence="1" id="KW-0175">Coiled coil</keyword>
<feature type="compositionally biased region" description="Low complexity" evidence="2">
    <location>
        <begin position="500"/>
        <end position="514"/>
    </location>
</feature>
<proteinExistence type="predicted"/>
<feature type="region of interest" description="Disordered" evidence="2">
    <location>
        <begin position="525"/>
        <end position="544"/>
    </location>
</feature>
<comment type="caution">
    <text evidence="3">The sequence shown here is derived from an EMBL/GenBank/DDBJ whole genome shotgun (WGS) entry which is preliminary data.</text>
</comment>
<feature type="compositionally biased region" description="Basic residues" evidence="2">
    <location>
        <begin position="1174"/>
        <end position="1186"/>
    </location>
</feature>
<dbReference type="Proteomes" id="UP000095192">
    <property type="component" value="Unassembled WGS sequence"/>
</dbReference>
<accession>A0A1D3CRE1</accession>
<evidence type="ECO:0000256" key="2">
    <source>
        <dbReference type="SAM" id="MobiDB-lite"/>
    </source>
</evidence>
<dbReference type="VEuPathDB" id="ToxoDB:LOC34620881"/>
<feature type="compositionally biased region" description="Polar residues" evidence="2">
    <location>
        <begin position="1133"/>
        <end position="1148"/>
    </location>
</feature>
<feature type="region of interest" description="Disordered" evidence="2">
    <location>
        <begin position="1"/>
        <end position="25"/>
    </location>
</feature>
<feature type="region of interest" description="Disordered" evidence="2">
    <location>
        <begin position="1133"/>
        <end position="1189"/>
    </location>
</feature>
<feature type="compositionally biased region" description="Low complexity" evidence="2">
    <location>
        <begin position="1292"/>
        <end position="1305"/>
    </location>
</feature>
<feature type="region of interest" description="Disordered" evidence="2">
    <location>
        <begin position="938"/>
        <end position="965"/>
    </location>
</feature>
<gene>
    <name evidence="3" type="ORF">cyc_04336</name>
</gene>
<feature type="coiled-coil region" evidence="1">
    <location>
        <begin position="645"/>
        <end position="710"/>
    </location>
</feature>
<reference evidence="3 4" key="1">
    <citation type="journal article" date="2016" name="BMC Genomics">
        <title>Comparative genomics reveals Cyclospora cayetanensis possesses coccidia-like metabolism and invasion components but unique surface antigens.</title>
        <authorList>
            <person name="Liu S."/>
            <person name="Wang L."/>
            <person name="Zheng H."/>
            <person name="Xu Z."/>
            <person name="Roellig D.M."/>
            <person name="Li N."/>
            <person name="Frace M.A."/>
            <person name="Tang K."/>
            <person name="Arrowood M.J."/>
            <person name="Moss D.M."/>
            <person name="Zhang L."/>
            <person name="Feng Y."/>
            <person name="Xiao L."/>
        </authorList>
    </citation>
    <scope>NUCLEOTIDE SEQUENCE [LARGE SCALE GENOMIC DNA]</scope>
    <source>
        <strain evidence="3 4">CHN_HEN01</strain>
    </source>
</reference>
<feature type="coiled-coil region" evidence="1">
    <location>
        <begin position="315"/>
        <end position="461"/>
    </location>
</feature>
<sequence length="1323" mass="146373">MQQKTHSRGPSPGGVPRGGPPLSRQCTTEFTEVETNLGRESDLWSVSTAPDISSASEGLAKNLGFAAAELNKEVEGLLLGMQRYHLAANTIVGGMDLGAMAEALTERTAEAVKQQQQRLREKARFELQLAKAKTRSQQLEAKEKEAASQLAQKEQTIIKLQSHCQLALDPLLLPSPASATPRKGTSSGPTGGQLADLAASCRKLADNGADKENSGLRPASQMRLELEEKLIGMRAVGTVTLPALSEWLRLNLQAWKALQAPLRGFYLPEKATGKVVQQLKDKFDREKAFISQALRAIQHETLRVVKQICETPWKFDELRKEKEAVEAAAAAAAEEAARAAEKQANQAAAEGMALAAEVRNLRQKLQATQRELESTVKERDREAEATKHLHNLEAEVERLSVYAEEKQHEIQQLRQDNMALAQSLSVAREHLTEARCSPGSMQELEALLKQQAETIERAMISRAPSRFVVRRKLTHGSRMRLLRSLRSRKAASLFALEKCKSKTGSRTSRSGGSSNATNAYAEGSLQDTHKGHSQGAMTERSVTPSSQLLSELDSLLSSAFEGLRQVEMLQRRTTTEATATTPRPRSAQTGEAAHLQLQYLESILQGIAETAQRLSLHIGGVYAERQIGQNDLLHRLPSTGEVSDIARVEARIQEASSVLKAVESALQMPADAQQMAWSLKGEAKSLASDLQQQLKEKHLLETENEGLEATQLRVALPAAAGADRALLEAKETERRIQEMHFQNELHKERVAHADAIMQLELAHESQISGLENQHKIQLAEAQLEASKALRALEAELNRVNDAKTRQERTAAEASTTVVFHQNAESLVREIAALKAQLQQQQRQQDSALQELKQRFIEEEEVLRKTFREQLQQEARQHELVLQMHESEHKAELRKHENEAEKLLKEEKYRADTALQHAMEEHNKALERLRASHALELQTLKDKQRVHEKRHREQEREKSRTETAEAERALDEAINNHSKATICEIRAEYERALMEQQRNSAAESSAAAAAAEETLHSSAQAFAARLKDAEQVFSQRLQDARDHSARDREALIQTETDELQRQKQQQQEEIAELRHEKDMEVSARDSLAQQLFMLQQKAAKQTTDRACQATVSADAVASQVDPLALQYLRDSDNFQHQQHKTASSPTTAALGTDDNAGGPSAAAGMLQRDSAGNRPSRHASTTKHHHQKLEGEDEIYLRADVEQQQADLALRINRISERAHAKPYAFQRTAAATATRAAAATDGSDARTSGIAAADESKRAPSAEVEPAMGASRLPSPYSPVSLCGSQSSPLFRESSNSSERTNSAISSLEALSRRIMASSMKPH</sequence>
<dbReference type="InParanoid" id="A0A1D3CRE1"/>
<evidence type="ECO:0000313" key="4">
    <source>
        <dbReference type="Proteomes" id="UP000095192"/>
    </source>
</evidence>
<feature type="coiled-coil region" evidence="1">
    <location>
        <begin position="1048"/>
        <end position="1082"/>
    </location>
</feature>
<evidence type="ECO:0000256" key="1">
    <source>
        <dbReference type="SAM" id="Coils"/>
    </source>
</evidence>
<feature type="region of interest" description="Disordered" evidence="2">
    <location>
        <begin position="1236"/>
        <end position="1305"/>
    </location>
</feature>
<feature type="coiled-coil region" evidence="1">
    <location>
        <begin position="113"/>
        <end position="156"/>
    </location>
</feature>
<dbReference type="EMBL" id="JROU02002245">
    <property type="protein sequence ID" value="OEH73769.1"/>
    <property type="molecule type" value="Genomic_DNA"/>
</dbReference>
<feature type="region of interest" description="Disordered" evidence="2">
    <location>
        <begin position="500"/>
        <end position="519"/>
    </location>
</feature>
<dbReference type="VEuPathDB" id="ToxoDB:cyc_04336"/>
<keyword evidence="4" id="KW-1185">Reference proteome</keyword>